<evidence type="ECO:0000313" key="1">
    <source>
        <dbReference type="EMBL" id="GIX91391.1"/>
    </source>
</evidence>
<keyword evidence="2" id="KW-1185">Reference proteome</keyword>
<dbReference type="Proteomes" id="UP001054945">
    <property type="component" value="Unassembled WGS sequence"/>
</dbReference>
<dbReference type="EMBL" id="BPLR01021579">
    <property type="protein sequence ID" value="GIX91391.1"/>
    <property type="molecule type" value="Genomic_DNA"/>
</dbReference>
<sequence length="142" mass="16560">MFTIQLSSSWTICGRQNRMRKAKFGRSQRLHRQFTFLRRPGKRLMAGKLEIPAFREWFHERCETEDETSFRFRSNKAGQRPVPADSVRCFSSECQFLYRPTVGPGGAAPLTYRQLRCQIRSPHLKEKCSSYLKACIPRPSNA</sequence>
<comment type="caution">
    <text evidence="1">The sequence shown here is derived from an EMBL/GenBank/DDBJ whole genome shotgun (WGS) entry which is preliminary data.</text>
</comment>
<organism evidence="1 2">
    <name type="scientific">Caerostris extrusa</name>
    <name type="common">Bark spider</name>
    <name type="synonym">Caerostris bankana</name>
    <dbReference type="NCBI Taxonomy" id="172846"/>
    <lineage>
        <taxon>Eukaryota</taxon>
        <taxon>Metazoa</taxon>
        <taxon>Ecdysozoa</taxon>
        <taxon>Arthropoda</taxon>
        <taxon>Chelicerata</taxon>
        <taxon>Arachnida</taxon>
        <taxon>Araneae</taxon>
        <taxon>Araneomorphae</taxon>
        <taxon>Entelegynae</taxon>
        <taxon>Araneoidea</taxon>
        <taxon>Araneidae</taxon>
        <taxon>Caerostris</taxon>
    </lineage>
</organism>
<proteinExistence type="predicted"/>
<gene>
    <name evidence="1" type="ORF">CEXT_60161</name>
</gene>
<evidence type="ECO:0000313" key="2">
    <source>
        <dbReference type="Proteomes" id="UP001054945"/>
    </source>
</evidence>
<dbReference type="AlphaFoldDB" id="A0AAV4P6P8"/>
<protein>
    <submittedName>
        <fullName evidence="1">Uncharacterized protein</fullName>
    </submittedName>
</protein>
<name>A0AAV4P6P8_CAEEX</name>
<accession>A0AAV4P6P8</accession>
<reference evidence="1 2" key="1">
    <citation type="submission" date="2021-06" db="EMBL/GenBank/DDBJ databases">
        <title>Caerostris extrusa draft genome.</title>
        <authorList>
            <person name="Kono N."/>
            <person name="Arakawa K."/>
        </authorList>
    </citation>
    <scope>NUCLEOTIDE SEQUENCE [LARGE SCALE GENOMIC DNA]</scope>
</reference>